<dbReference type="AlphaFoldDB" id="A0AA38IN51"/>
<protein>
    <submittedName>
        <fullName evidence="1">Uncharacterized protein</fullName>
    </submittedName>
</protein>
<proteinExistence type="predicted"/>
<dbReference type="Proteomes" id="UP001168821">
    <property type="component" value="Unassembled WGS sequence"/>
</dbReference>
<evidence type="ECO:0000313" key="1">
    <source>
        <dbReference type="EMBL" id="KAJ3658248.1"/>
    </source>
</evidence>
<name>A0AA38IN51_9CUCU</name>
<accession>A0AA38IN51</accession>
<gene>
    <name evidence="1" type="ORF">Zmor_010000</name>
</gene>
<dbReference type="EMBL" id="JALNTZ010000003">
    <property type="protein sequence ID" value="KAJ3658248.1"/>
    <property type="molecule type" value="Genomic_DNA"/>
</dbReference>
<organism evidence="1 2">
    <name type="scientific">Zophobas morio</name>
    <dbReference type="NCBI Taxonomy" id="2755281"/>
    <lineage>
        <taxon>Eukaryota</taxon>
        <taxon>Metazoa</taxon>
        <taxon>Ecdysozoa</taxon>
        <taxon>Arthropoda</taxon>
        <taxon>Hexapoda</taxon>
        <taxon>Insecta</taxon>
        <taxon>Pterygota</taxon>
        <taxon>Neoptera</taxon>
        <taxon>Endopterygota</taxon>
        <taxon>Coleoptera</taxon>
        <taxon>Polyphaga</taxon>
        <taxon>Cucujiformia</taxon>
        <taxon>Tenebrionidae</taxon>
        <taxon>Zophobas</taxon>
    </lineage>
</organism>
<keyword evidence="2" id="KW-1185">Reference proteome</keyword>
<sequence>MVQFKDLQKLVASIRTDFEKKFDQLKSDFDTLLSALKNSFPAPPPSKNFEEVVQEVVDRQKRKRNLLIFGIPEQENSLSSTVRAEGDCAAVGDLLKLLTRILISTFKSFKIGSTQS</sequence>
<comment type="caution">
    <text evidence="1">The sequence shown here is derived from an EMBL/GenBank/DDBJ whole genome shotgun (WGS) entry which is preliminary data.</text>
</comment>
<evidence type="ECO:0000313" key="2">
    <source>
        <dbReference type="Proteomes" id="UP001168821"/>
    </source>
</evidence>
<reference evidence="1" key="1">
    <citation type="journal article" date="2023" name="G3 (Bethesda)">
        <title>Whole genome assemblies of Zophobas morio and Tenebrio molitor.</title>
        <authorList>
            <person name="Kaur S."/>
            <person name="Stinson S.A."/>
            <person name="diCenzo G.C."/>
        </authorList>
    </citation>
    <scope>NUCLEOTIDE SEQUENCE</scope>
    <source>
        <strain evidence="1">QUZm001</strain>
    </source>
</reference>